<dbReference type="PANTHER" id="PTHR43364">
    <property type="entry name" value="NADH-SPECIFIC METHYLGLYOXAL REDUCTASE-RELATED"/>
    <property type="match status" value="1"/>
</dbReference>
<keyword evidence="1" id="KW-0560">Oxidoreductase</keyword>
<keyword evidence="2" id="KW-0732">Signal</keyword>
<dbReference type="InterPro" id="IPR050523">
    <property type="entry name" value="AKR_Detox_Biosynth"/>
</dbReference>
<proteinExistence type="predicted"/>
<accession>A0ABQ6MEU7</accession>
<reference evidence="4 5" key="1">
    <citation type="journal article" date="2023" name="Commun. Biol.">
        <title>Genome analysis of Parmales, the sister group of diatoms, reveals the evolutionary specialization of diatoms from phago-mixotrophs to photoautotrophs.</title>
        <authorList>
            <person name="Ban H."/>
            <person name="Sato S."/>
            <person name="Yoshikawa S."/>
            <person name="Yamada K."/>
            <person name="Nakamura Y."/>
            <person name="Ichinomiya M."/>
            <person name="Sato N."/>
            <person name="Blanc-Mathieu R."/>
            <person name="Endo H."/>
            <person name="Kuwata A."/>
            <person name="Ogata H."/>
        </authorList>
    </citation>
    <scope>NUCLEOTIDE SEQUENCE [LARGE SCALE GENOMIC DNA]</scope>
</reference>
<dbReference type="Gene3D" id="3.20.20.100">
    <property type="entry name" value="NADP-dependent oxidoreductase domain"/>
    <property type="match status" value="1"/>
</dbReference>
<dbReference type="EMBL" id="BRYB01004045">
    <property type="protein sequence ID" value="GMI24805.1"/>
    <property type="molecule type" value="Genomic_DNA"/>
</dbReference>
<evidence type="ECO:0000256" key="1">
    <source>
        <dbReference type="ARBA" id="ARBA00023002"/>
    </source>
</evidence>
<dbReference type="Pfam" id="PF00248">
    <property type="entry name" value="Aldo_ket_red"/>
    <property type="match status" value="1"/>
</dbReference>
<organism evidence="4 5">
    <name type="scientific">Tetraparma gracilis</name>
    <dbReference type="NCBI Taxonomy" id="2962635"/>
    <lineage>
        <taxon>Eukaryota</taxon>
        <taxon>Sar</taxon>
        <taxon>Stramenopiles</taxon>
        <taxon>Ochrophyta</taxon>
        <taxon>Bolidophyceae</taxon>
        <taxon>Parmales</taxon>
        <taxon>Triparmaceae</taxon>
        <taxon>Tetraparma</taxon>
    </lineage>
</organism>
<feature type="domain" description="NADP-dependent oxidoreductase" evidence="3">
    <location>
        <begin position="63"/>
        <end position="394"/>
    </location>
</feature>
<feature type="chain" id="PRO_5047046624" description="NADP-dependent oxidoreductase domain-containing protein" evidence="2">
    <location>
        <begin position="17"/>
        <end position="423"/>
    </location>
</feature>
<sequence>MLLPLCVLLLASPSLPRSSFLQTSSLLGVSDALSGLFGGRSPPPPSSPPAPRSLGASGISVSPLALGTQRWVSSDFNAPDEVECFAILDAAYEAGCRTIDTAESYPIPSSRDSPEGSTEEVIGRWMEARSIPRQSMTICTKITGATNVSPASLRSDLMSSLKRLRTSYVDVYLLHWPQRYSPQSNWGQSLAYNQQGEYRRRCSFEELVTTMGQLEKEGKIRGWGLCNDSAYGLTKSCVLAKALSLPPPCAFQGDFSLLDRKAEENGVLEAASPFNENTGFMAYNVLAGGQLTGKYLGGKAAGAPPRGRFDTRGWGGTLYRYRSGPAADATKRYAEIARSAGVPLGELAVRWALGRDGVSTLLLGHSDSGQLRETLAWAEKGALPGDVMFEIDRVHMRNRNPIFANDAVPKDFYGAGAIGEPIP</sequence>
<name>A0ABQ6MEU7_9STRA</name>
<comment type="caution">
    <text evidence="4">The sequence shown here is derived from an EMBL/GenBank/DDBJ whole genome shotgun (WGS) entry which is preliminary data.</text>
</comment>
<evidence type="ECO:0000313" key="4">
    <source>
        <dbReference type="EMBL" id="GMI24805.1"/>
    </source>
</evidence>
<dbReference type="Proteomes" id="UP001165060">
    <property type="component" value="Unassembled WGS sequence"/>
</dbReference>
<protein>
    <recommendedName>
        <fullName evidence="3">NADP-dependent oxidoreductase domain-containing protein</fullName>
    </recommendedName>
</protein>
<feature type="signal peptide" evidence="2">
    <location>
        <begin position="1"/>
        <end position="16"/>
    </location>
</feature>
<gene>
    <name evidence="4" type="ORF">TeGR_g10023</name>
</gene>
<evidence type="ECO:0000256" key="2">
    <source>
        <dbReference type="SAM" id="SignalP"/>
    </source>
</evidence>
<dbReference type="InterPro" id="IPR036812">
    <property type="entry name" value="NAD(P)_OxRdtase_dom_sf"/>
</dbReference>
<keyword evidence="5" id="KW-1185">Reference proteome</keyword>
<evidence type="ECO:0000259" key="3">
    <source>
        <dbReference type="Pfam" id="PF00248"/>
    </source>
</evidence>
<evidence type="ECO:0000313" key="5">
    <source>
        <dbReference type="Proteomes" id="UP001165060"/>
    </source>
</evidence>
<dbReference type="InterPro" id="IPR023210">
    <property type="entry name" value="NADP_OxRdtase_dom"/>
</dbReference>
<dbReference type="SUPFAM" id="SSF51430">
    <property type="entry name" value="NAD(P)-linked oxidoreductase"/>
    <property type="match status" value="1"/>
</dbReference>
<dbReference type="PANTHER" id="PTHR43364:SF4">
    <property type="entry name" value="NAD(P)-LINKED OXIDOREDUCTASE SUPERFAMILY PROTEIN"/>
    <property type="match status" value="1"/>
</dbReference>